<dbReference type="EMBL" id="JAMYWD010000006">
    <property type="protein sequence ID" value="KAJ4967627.1"/>
    <property type="molecule type" value="Genomic_DNA"/>
</dbReference>
<evidence type="ECO:0000313" key="2">
    <source>
        <dbReference type="EMBL" id="KAJ4967627.1"/>
    </source>
</evidence>
<reference evidence="2" key="1">
    <citation type="journal article" date="2023" name="Plant J.">
        <title>The genome of the king protea, Protea cynaroides.</title>
        <authorList>
            <person name="Chang J."/>
            <person name="Duong T.A."/>
            <person name="Schoeman C."/>
            <person name="Ma X."/>
            <person name="Roodt D."/>
            <person name="Barker N."/>
            <person name="Li Z."/>
            <person name="Van de Peer Y."/>
            <person name="Mizrachi E."/>
        </authorList>
    </citation>
    <scope>NUCLEOTIDE SEQUENCE</scope>
    <source>
        <tissue evidence="2">Young leaves</tissue>
    </source>
</reference>
<feature type="region of interest" description="Disordered" evidence="1">
    <location>
        <begin position="92"/>
        <end position="111"/>
    </location>
</feature>
<feature type="region of interest" description="Disordered" evidence="1">
    <location>
        <begin position="193"/>
        <end position="223"/>
    </location>
</feature>
<organism evidence="2 3">
    <name type="scientific">Protea cynaroides</name>
    <dbReference type="NCBI Taxonomy" id="273540"/>
    <lineage>
        <taxon>Eukaryota</taxon>
        <taxon>Viridiplantae</taxon>
        <taxon>Streptophyta</taxon>
        <taxon>Embryophyta</taxon>
        <taxon>Tracheophyta</taxon>
        <taxon>Spermatophyta</taxon>
        <taxon>Magnoliopsida</taxon>
        <taxon>Proteales</taxon>
        <taxon>Proteaceae</taxon>
        <taxon>Protea</taxon>
    </lineage>
</organism>
<name>A0A9Q0KBW9_9MAGN</name>
<evidence type="ECO:0000256" key="1">
    <source>
        <dbReference type="SAM" id="MobiDB-lite"/>
    </source>
</evidence>
<dbReference type="AlphaFoldDB" id="A0A9Q0KBW9"/>
<dbReference type="Proteomes" id="UP001141806">
    <property type="component" value="Unassembled WGS sequence"/>
</dbReference>
<comment type="caution">
    <text evidence="2">The sequence shown here is derived from an EMBL/GenBank/DDBJ whole genome shotgun (WGS) entry which is preliminary data.</text>
</comment>
<accession>A0A9Q0KBW9</accession>
<sequence>MTSLRKYNLGSIETNYWAVSSFPSKRNPTEKFRKKSVGNQHEWDKFVVLRVFLAIVVAAEAKMPWPEYLAPEAMVKKKKLRILMRKKEPKEKLEIRERGRDRAPVRSRSEQEYSAVGSESIMSRFFTSDSSCLTSESSCKANVSPDLKDAYQGRGNERFGSATSSSACLEKSYGFNEIAVGDFATTSFMKEILSSHNSSGGGPGGSSVQAATSAGSATEDPRR</sequence>
<proteinExistence type="predicted"/>
<keyword evidence="3" id="KW-1185">Reference proteome</keyword>
<gene>
    <name evidence="2" type="ORF">NE237_014328</name>
</gene>
<protein>
    <submittedName>
        <fullName evidence="2">Uncharacterized protein</fullName>
    </submittedName>
</protein>
<evidence type="ECO:0000313" key="3">
    <source>
        <dbReference type="Proteomes" id="UP001141806"/>
    </source>
</evidence>